<keyword evidence="3" id="KW-1185">Reference proteome</keyword>
<evidence type="ECO:0000313" key="2">
    <source>
        <dbReference type="EMBL" id="KAG5620766.1"/>
    </source>
</evidence>
<dbReference type="AlphaFoldDB" id="A0A9J6A7X4"/>
<evidence type="ECO:0000256" key="1">
    <source>
        <dbReference type="SAM" id="MobiDB-lite"/>
    </source>
</evidence>
<dbReference type="Proteomes" id="UP000824120">
    <property type="component" value="Chromosome 2"/>
</dbReference>
<gene>
    <name evidence="2" type="ORF">H5410_005984</name>
</gene>
<feature type="region of interest" description="Disordered" evidence="1">
    <location>
        <begin position="1"/>
        <end position="39"/>
    </location>
</feature>
<proteinExistence type="predicted"/>
<evidence type="ECO:0000313" key="3">
    <source>
        <dbReference type="Proteomes" id="UP000824120"/>
    </source>
</evidence>
<feature type="compositionally biased region" description="Polar residues" evidence="1">
    <location>
        <begin position="1"/>
        <end position="13"/>
    </location>
</feature>
<dbReference type="OrthoDB" id="1321189at2759"/>
<protein>
    <submittedName>
        <fullName evidence="2">Uncharacterized protein</fullName>
    </submittedName>
</protein>
<organism evidence="2 3">
    <name type="scientific">Solanum commersonii</name>
    <name type="common">Commerson's wild potato</name>
    <name type="synonym">Commerson's nightshade</name>
    <dbReference type="NCBI Taxonomy" id="4109"/>
    <lineage>
        <taxon>Eukaryota</taxon>
        <taxon>Viridiplantae</taxon>
        <taxon>Streptophyta</taxon>
        <taxon>Embryophyta</taxon>
        <taxon>Tracheophyta</taxon>
        <taxon>Spermatophyta</taxon>
        <taxon>Magnoliopsida</taxon>
        <taxon>eudicotyledons</taxon>
        <taxon>Gunneridae</taxon>
        <taxon>Pentapetalae</taxon>
        <taxon>asterids</taxon>
        <taxon>lamiids</taxon>
        <taxon>Solanales</taxon>
        <taxon>Solanaceae</taxon>
        <taxon>Solanoideae</taxon>
        <taxon>Solaneae</taxon>
        <taxon>Solanum</taxon>
    </lineage>
</organism>
<name>A0A9J6A7X4_SOLCO</name>
<dbReference type="EMBL" id="JACXVP010000002">
    <property type="protein sequence ID" value="KAG5620766.1"/>
    <property type="molecule type" value="Genomic_DNA"/>
</dbReference>
<comment type="caution">
    <text evidence="2">The sequence shown here is derived from an EMBL/GenBank/DDBJ whole genome shotgun (WGS) entry which is preliminary data.</text>
</comment>
<reference evidence="2 3" key="1">
    <citation type="submission" date="2020-09" db="EMBL/GenBank/DDBJ databases">
        <title>De no assembly of potato wild relative species, Solanum commersonii.</title>
        <authorList>
            <person name="Cho K."/>
        </authorList>
    </citation>
    <scope>NUCLEOTIDE SEQUENCE [LARGE SCALE GENOMIC DNA]</scope>
    <source>
        <strain evidence="2">LZ3.2</strain>
        <tissue evidence="2">Leaf</tissue>
    </source>
</reference>
<sequence>MPNSGSSSKTPFSQEVEKPSSFDLSIPTPEKSPSTPVCGVSEMAESFTPQTEVVASHVLPSHDVLVCSPALVLSGEKSQNSEGQFVAKPGIEDHSEEMEVGSMAVSSTILCFSRWGGTGGSSKLGISEM</sequence>
<accession>A0A9J6A7X4</accession>